<evidence type="ECO:0000313" key="3">
    <source>
        <dbReference type="Proteomes" id="UP000017747"/>
    </source>
</evidence>
<dbReference type="Pfam" id="PF01609">
    <property type="entry name" value="DDE_Tnp_1"/>
    <property type="match status" value="1"/>
</dbReference>
<feature type="non-terminal residue" evidence="2">
    <location>
        <position position="483"/>
    </location>
</feature>
<dbReference type="GO" id="GO:0003677">
    <property type="term" value="F:DNA binding"/>
    <property type="evidence" value="ECO:0007669"/>
    <property type="project" value="InterPro"/>
</dbReference>
<dbReference type="EMBL" id="AXUN02000052">
    <property type="protein sequence ID" value="ETA81928.1"/>
    <property type="molecule type" value="Genomic_DNA"/>
</dbReference>
<dbReference type="GO" id="GO:0006313">
    <property type="term" value="P:DNA transposition"/>
    <property type="evidence" value="ECO:0007669"/>
    <property type="project" value="InterPro"/>
</dbReference>
<evidence type="ECO:0000313" key="2">
    <source>
        <dbReference type="EMBL" id="ETA81928.1"/>
    </source>
</evidence>
<comment type="caution">
    <text evidence="2">The sequence shown here is derived from an EMBL/GenBank/DDBJ whole genome shotgun (WGS) entry which is preliminary data.</text>
</comment>
<dbReference type="OrthoDB" id="2157903at2"/>
<proteinExistence type="predicted"/>
<name>V7I7S0_9CLOT</name>
<keyword evidence="3" id="KW-1185">Reference proteome</keyword>
<dbReference type="RefSeq" id="WP_023863327.1">
    <property type="nucleotide sequence ID" value="NZ_AXUN02000052.1"/>
</dbReference>
<dbReference type="AlphaFoldDB" id="V7I7S0"/>
<dbReference type="NCBIfam" id="NF033559">
    <property type="entry name" value="transpos_IS1634"/>
    <property type="match status" value="1"/>
</dbReference>
<protein>
    <recommendedName>
        <fullName evidence="1">Transposase IS4-like domain-containing protein</fullName>
    </recommendedName>
</protein>
<organism evidence="2 3">
    <name type="scientific">Youngiibacter fragilis 232.1</name>
    <dbReference type="NCBI Taxonomy" id="994573"/>
    <lineage>
        <taxon>Bacteria</taxon>
        <taxon>Bacillati</taxon>
        <taxon>Bacillota</taxon>
        <taxon>Clostridia</taxon>
        <taxon>Eubacteriales</taxon>
        <taxon>Clostridiaceae</taxon>
        <taxon>Youngiibacter</taxon>
    </lineage>
</organism>
<dbReference type="PANTHER" id="PTHR34614">
    <property type="match status" value="1"/>
</dbReference>
<sequence>MSYEVIQKVGQYQYIYLAEGFRNKDGQVRQKRRPIGKINPKTGQKVYKPEYLEELRLSGKVVEIPSTEKIFSIEDIRKSSVRSYGQFHLYRSISEKSGLTAALRQSIPDRWQEIFMLACYMISSCDPSMYCADWISGTESYPVGSMTSQRISELLISVTEKQRNAFYQFWYDSNREDEYLALDITSASSYSELIDDVEWGYNRDHDNLPQINICMLMGESRRLPIYQSIYSGSQKDVRTLTTTLKQFEAITGNRAITVVMDKGFFSTKNINYMLKDTGNGPVRFLMSVPFTSSFAKKQVDSERKDIDRVENTIVINGNSMRAVTKERSWDTQNKLYTHVCYNAKKAAGIREDIYATVANLRQKATEDPEKCLDDEECQKYLIIRKSDKQDNGYSINIRTDVVEKRLQTAGWVVLVSNDISDARKAMSIYRDKDVVEKGFHRLKNSIDLGRLRVHSDNAAQGKLFVGFVASVLMSGINKVMTDK</sequence>
<dbReference type="eggNOG" id="COG5421">
    <property type="taxonomic scope" value="Bacteria"/>
</dbReference>
<dbReference type="InterPro" id="IPR047654">
    <property type="entry name" value="IS1634_transpos"/>
</dbReference>
<accession>V7I7S0</accession>
<dbReference type="PANTHER" id="PTHR34614:SF2">
    <property type="entry name" value="TRANSPOSASE IS4-LIKE DOMAIN-CONTAINING PROTEIN"/>
    <property type="match status" value="1"/>
</dbReference>
<dbReference type="STRING" id="994573.T472_0203815"/>
<evidence type="ECO:0000259" key="1">
    <source>
        <dbReference type="Pfam" id="PF01609"/>
    </source>
</evidence>
<dbReference type="GO" id="GO:0004803">
    <property type="term" value="F:transposase activity"/>
    <property type="evidence" value="ECO:0007669"/>
    <property type="project" value="InterPro"/>
</dbReference>
<gene>
    <name evidence="2" type="ORF">T472_0203815</name>
</gene>
<dbReference type="InterPro" id="IPR002559">
    <property type="entry name" value="Transposase_11"/>
</dbReference>
<feature type="domain" description="Transposase IS4-like" evidence="1">
    <location>
        <begin position="180"/>
        <end position="471"/>
    </location>
</feature>
<dbReference type="Proteomes" id="UP000017747">
    <property type="component" value="Unassembled WGS sequence"/>
</dbReference>
<reference evidence="2 3" key="1">
    <citation type="journal article" date="2014" name="Genome Announc.">
        <title>Genome Sequence of Youngiibacter fragilis, the Type Strain of the Genus Youngiibacter.</title>
        <authorList>
            <person name="Wawrik C.B."/>
            <person name="Callaghan A.V."/>
            <person name="Stamps B.W."/>
            <person name="Wawrik B."/>
        </authorList>
    </citation>
    <scope>NUCLEOTIDE SEQUENCE [LARGE SCALE GENOMIC DNA]</scope>
    <source>
        <strain evidence="2 3">232.1</strain>
    </source>
</reference>